<accession>A0ACC2KUP1</accession>
<sequence>MGKEEVNNETEVNETFTLPAIWILQLSVTTYNYIGVEMEDDDFYPARLCGLELGVKESNEAEVIVVKEALTILKGKFIRRLIIEVI</sequence>
<evidence type="ECO:0000313" key="2">
    <source>
        <dbReference type="Proteomes" id="UP001234297"/>
    </source>
</evidence>
<organism evidence="1 2">
    <name type="scientific">Persea americana</name>
    <name type="common">Avocado</name>
    <dbReference type="NCBI Taxonomy" id="3435"/>
    <lineage>
        <taxon>Eukaryota</taxon>
        <taxon>Viridiplantae</taxon>
        <taxon>Streptophyta</taxon>
        <taxon>Embryophyta</taxon>
        <taxon>Tracheophyta</taxon>
        <taxon>Spermatophyta</taxon>
        <taxon>Magnoliopsida</taxon>
        <taxon>Magnoliidae</taxon>
        <taxon>Laurales</taxon>
        <taxon>Lauraceae</taxon>
        <taxon>Persea</taxon>
    </lineage>
</organism>
<dbReference type="EMBL" id="CM056819">
    <property type="protein sequence ID" value="KAJ8624787.1"/>
    <property type="molecule type" value="Genomic_DNA"/>
</dbReference>
<dbReference type="Proteomes" id="UP001234297">
    <property type="component" value="Chromosome 11"/>
</dbReference>
<proteinExistence type="predicted"/>
<name>A0ACC2KUP1_PERAE</name>
<reference evidence="1 2" key="1">
    <citation type="journal article" date="2022" name="Hortic Res">
        <title>A haplotype resolved chromosomal level avocado genome allows analysis of novel avocado genes.</title>
        <authorList>
            <person name="Nath O."/>
            <person name="Fletcher S.J."/>
            <person name="Hayward A."/>
            <person name="Shaw L.M."/>
            <person name="Masouleh A.K."/>
            <person name="Furtado A."/>
            <person name="Henry R.J."/>
            <person name="Mitter N."/>
        </authorList>
    </citation>
    <scope>NUCLEOTIDE SEQUENCE [LARGE SCALE GENOMIC DNA]</scope>
    <source>
        <strain evidence="2">cv. Hass</strain>
    </source>
</reference>
<gene>
    <name evidence="1" type="ORF">MRB53_033317</name>
</gene>
<evidence type="ECO:0000313" key="1">
    <source>
        <dbReference type="EMBL" id="KAJ8624787.1"/>
    </source>
</evidence>
<protein>
    <submittedName>
        <fullName evidence="1">Uncharacterized protein</fullName>
    </submittedName>
</protein>
<keyword evidence="2" id="KW-1185">Reference proteome</keyword>
<comment type="caution">
    <text evidence="1">The sequence shown here is derived from an EMBL/GenBank/DDBJ whole genome shotgun (WGS) entry which is preliminary data.</text>
</comment>